<dbReference type="InterPro" id="IPR052186">
    <property type="entry name" value="Hydantoin_racemase-like"/>
</dbReference>
<evidence type="ECO:0000313" key="2">
    <source>
        <dbReference type="EMBL" id="KFI31706.1"/>
    </source>
</evidence>
<dbReference type="eggNOG" id="COG4126">
    <property type="taxonomic scope" value="Bacteria"/>
</dbReference>
<protein>
    <submittedName>
        <fullName evidence="2">HyuE hydantoin racemase</fullName>
    </submittedName>
</protein>
<dbReference type="EMBL" id="JGYG01000001">
    <property type="protein sequence ID" value="KFI31706.1"/>
    <property type="molecule type" value="Genomic_DNA"/>
</dbReference>
<organism evidence="2 3">
    <name type="scientific">Haematobacter massiliensis</name>
    <dbReference type="NCBI Taxonomy" id="195105"/>
    <lineage>
        <taxon>Bacteria</taxon>
        <taxon>Pseudomonadati</taxon>
        <taxon>Pseudomonadota</taxon>
        <taxon>Alphaproteobacteria</taxon>
        <taxon>Rhodobacterales</taxon>
        <taxon>Paracoccaceae</taxon>
        <taxon>Haematobacter</taxon>
    </lineage>
</organism>
<dbReference type="Pfam" id="PF01177">
    <property type="entry name" value="Asp_Glu_race"/>
    <property type="match status" value="1"/>
</dbReference>
<dbReference type="InterPro" id="IPR015942">
    <property type="entry name" value="Asp/Glu/hydantoin_racemase"/>
</dbReference>
<dbReference type="GO" id="GO:0047661">
    <property type="term" value="F:amino-acid racemase activity"/>
    <property type="evidence" value="ECO:0007669"/>
    <property type="project" value="InterPro"/>
</dbReference>
<accession>A0A086YBQ6</accession>
<dbReference type="PANTHER" id="PTHR28047:SF5">
    <property type="entry name" value="PROTEIN DCG1"/>
    <property type="match status" value="1"/>
</dbReference>
<comment type="caution">
    <text evidence="2">The sequence shown here is derived from an EMBL/GenBank/DDBJ whole genome shotgun (WGS) entry which is preliminary data.</text>
</comment>
<dbReference type="RefSeq" id="WP_035705520.1">
    <property type="nucleotide sequence ID" value="NZ_CAMIFG010000025.1"/>
</dbReference>
<comment type="similarity">
    <text evidence="1">Belongs to the HyuE racemase family.</text>
</comment>
<proteinExistence type="inferred from homology"/>
<keyword evidence="3" id="KW-1185">Reference proteome</keyword>
<name>A0A086YBQ6_9RHOB</name>
<gene>
    <name evidence="2" type="ORF">CN97_04540</name>
</gene>
<evidence type="ECO:0000313" key="3">
    <source>
        <dbReference type="Proteomes" id="UP000028826"/>
    </source>
</evidence>
<dbReference type="Proteomes" id="UP000028826">
    <property type="component" value="Unassembled WGS sequence"/>
</dbReference>
<sequence>MRLLFINPNATVSMTEAVVETARALTTAEIAGWTNHDGPPSIEGAEAGERAVPGVLSRLEAARDWGADVIVIACFDDTGLERIRARAHCPVIGIGEAAFHMATLMAPRFRVMTSVENALPVIGENLAAYGFAPRCAGLHASGIPVLELDSGSEEVVERLAAAIREAGGEEPVVLGCAGMSALLPRLAARLPMPLVDGVAAATLLAESLARFRGAA</sequence>
<reference evidence="2 3" key="1">
    <citation type="submission" date="2014-03" db="EMBL/GenBank/DDBJ databases">
        <title>Genome of Haematobacter massiliensis CCUG 47968.</title>
        <authorList>
            <person name="Wang D."/>
            <person name="Wang G."/>
        </authorList>
    </citation>
    <scope>NUCLEOTIDE SEQUENCE [LARGE SCALE GENOMIC DNA]</scope>
    <source>
        <strain evidence="2 3">CCUG 47968</strain>
    </source>
</reference>
<dbReference type="AlphaFoldDB" id="A0A086YBQ6"/>
<dbReference type="InterPro" id="IPR053714">
    <property type="entry name" value="Iso_Racemase_Enz_sf"/>
</dbReference>
<evidence type="ECO:0000256" key="1">
    <source>
        <dbReference type="ARBA" id="ARBA00038414"/>
    </source>
</evidence>
<dbReference type="PANTHER" id="PTHR28047">
    <property type="entry name" value="PROTEIN DCG1"/>
    <property type="match status" value="1"/>
</dbReference>
<dbReference type="OrthoDB" id="9791723at2"/>
<dbReference type="STRING" id="195105.CN97_04540"/>
<dbReference type="Gene3D" id="3.40.50.12500">
    <property type="match status" value="1"/>
</dbReference>